<dbReference type="OMA" id="ANCRIRD"/>
<dbReference type="GO" id="GO:0051260">
    <property type="term" value="P:protein homooligomerization"/>
    <property type="evidence" value="ECO:0007669"/>
    <property type="project" value="InterPro"/>
</dbReference>
<dbReference type="InterPro" id="IPR000210">
    <property type="entry name" value="BTB/POZ_dom"/>
</dbReference>
<dbReference type="Pfam" id="PF02214">
    <property type="entry name" value="BTB_2"/>
    <property type="match status" value="1"/>
</dbReference>
<evidence type="ECO:0000259" key="1">
    <source>
        <dbReference type="PROSITE" id="PS50097"/>
    </source>
</evidence>
<dbReference type="CDD" id="cd18316">
    <property type="entry name" value="BTB_POZ_KCTD-like"/>
    <property type="match status" value="1"/>
</dbReference>
<gene>
    <name evidence="2" type="ORF">CAEBREN_00624</name>
</gene>
<feature type="domain" description="BTB" evidence="1">
    <location>
        <begin position="5"/>
        <end position="73"/>
    </location>
</feature>
<dbReference type="PANTHER" id="PTHR11145">
    <property type="entry name" value="BTB/POZ DOMAIN-CONTAINING ADAPTER FOR CUL3-MEDIATED RHOA DEGRADATION PROTEIN FAMILY MEMBER"/>
    <property type="match status" value="1"/>
</dbReference>
<accession>G0MYJ8</accession>
<reference evidence="3" key="1">
    <citation type="submission" date="2011-07" db="EMBL/GenBank/DDBJ databases">
        <authorList>
            <consortium name="Caenorhabditis brenneri Sequencing and Analysis Consortium"/>
            <person name="Wilson R.K."/>
        </authorList>
    </citation>
    <scope>NUCLEOTIDE SEQUENCE [LARGE SCALE GENOMIC DNA]</scope>
    <source>
        <strain evidence="3">PB2801</strain>
    </source>
</reference>
<dbReference type="STRING" id="135651.G0MYJ8"/>
<dbReference type="InterPro" id="IPR003131">
    <property type="entry name" value="T1-type_BTB"/>
</dbReference>
<evidence type="ECO:0000313" key="3">
    <source>
        <dbReference type="Proteomes" id="UP000008068"/>
    </source>
</evidence>
<organism evidence="3">
    <name type="scientific">Caenorhabditis brenneri</name>
    <name type="common">Nematode worm</name>
    <dbReference type="NCBI Taxonomy" id="135651"/>
    <lineage>
        <taxon>Eukaryota</taxon>
        <taxon>Metazoa</taxon>
        <taxon>Ecdysozoa</taxon>
        <taxon>Nematoda</taxon>
        <taxon>Chromadorea</taxon>
        <taxon>Rhabditida</taxon>
        <taxon>Rhabditina</taxon>
        <taxon>Rhabditomorpha</taxon>
        <taxon>Rhabditoidea</taxon>
        <taxon>Rhabditidae</taxon>
        <taxon>Peloderinae</taxon>
        <taxon>Caenorhabditis</taxon>
    </lineage>
</organism>
<dbReference type="AlphaFoldDB" id="G0MYJ8"/>
<dbReference type="eggNOG" id="KOG2716">
    <property type="taxonomic scope" value="Eukaryota"/>
</dbReference>
<proteinExistence type="predicted"/>
<dbReference type="HOGENOM" id="CLU_086154_0_0_1"/>
<dbReference type="InterPro" id="IPR045068">
    <property type="entry name" value="BACURD1-3"/>
</dbReference>
<dbReference type="EMBL" id="GL379820">
    <property type="protein sequence ID" value="EGT47525.1"/>
    <property type="molecule type" value="Genomic_DNA"/>
</dbReference>
<dbReference type="InParanoid" id="G0MYJ8"/>
<dbReference type="PROSITE" id="PS50097">
    <property type="entry name" value="BTB"/>
    <property type="match status" value="1"/>
</dbReference>
<sequence>MSSGNIVKLNIGGTIFQTTKSTLTKFGGYFKTRLESGIPLERDDDGAIFVDRSPKHFGLILNFMRDGEVGLPECPNQLKEVLKEAQFYCLEDLQKLCVMGKELIPRNNNHFLDTIKEVINASLNCTKKAVIMIPYHPDNYAEENRALIMSTELQKYVTDFDVYFVSSKAVTLANCRIRDTTSGKVNFVAWEEVEQFMKNNYGV</sequence>
<dbReference type="SUPFAM" id="SSF54695">
    <property type="entry name" value="POZ domain"/>
    <property type="match status" value="1"/>
</dbReference>
<dbReference type="SMART" id="SM00225">
    <property type="entry name" value="BTB"/>
    <property type="match status" value="1"/>
</dbReference>
<dbReference type="Proteomes" id="UP000008068">
    <property type="component" value="Unassembled WGS sequence"/>
</dbReference>
<name>G0MYJ8_CAEBE</name>
<dbReference type="OrthoDB" id="2414723at2759"/>
<dbReference type="Gene3D" id="3.30.710.10">
    <property type="entry name" value="Potassium Channel Kv1.1, Chain A"/>
    <property type="match status" value="1"/>
</dbReference>
<keyword evidence="3" id="KW-1185">Reference proteome</keyword>
<dbReference type="PANTHER" id="PTHR11145:SF19">
    <property type="entry name" value="BTB DOMAIN-CONTAINING PROTEIN-RELATED"/>
    <property type="match status" value="1"/>
</dbReference>
<dbReference type="InterPro" id="IPR011333">
    <property type="entry name" value="SKP1/BTB/POZ_sf"/>
</dbReference>
<evidence type="ECO:0000313" key="2">
    <source>
        <dbReference type="EMBL" id="EGT47525.1"/>
    </source>
</evidence>
<protein>
    <recommendedName>
        <fullName evidence="1">BTB domain-containing protein</fullName>
    </recommendedName>
</protein>